<dbReference type="Gene3D" id="3.40.190.10">
    <property type="entry name" value="Periplasmic binding protein-like II"/>
    <property type="match status" value="2"/>
</dbReference>
<organism evidence="6 7">
    <name type="scientific">Gluconacetobacter tumulisoli</name>
    <dbReference type="NCBI Taxonomy" id="1286189"/>
    <lineage>
        <taxon>Bacteria</taxon>
        <taxon>Pseudomonadati</taxon>
        <taxon>Pseudomonadota</taxon>
        <taxon>Alphaproteobacteria</taxon>
        <taxon>Acetobacterales</taxon>
        <taxon>Acetobacteraceae</taxon>
        <taxon>Gluconacetobacter</taxon>
    </lineage>
</organism>
<dbReference type="AlphaFoldDB" id="A0A7W4K9Y1"/>
<comment type="similarity">
    <text evidence="1">Belongs to the LysR transcriptional regulatory family.</text>
</comment>
<dbReference type="FunFam" id="1.10.10.10:FF:000001">
    <property type="entry name" value="LysR family transcriptional regulator"/>
    <property type="match status" value="1"/>
</dbReference>
<dbReference type="GO" id="GO:0000976">
    <property type="term" value="F:transcription cis-regulatory region binding"/>
    <property type="evidence" value="ECO:0007669"/>
    <property type="project" value="TreeGrafter"/>
</dbReference>
<dbReference type="InterPro" id="IPR005119">
    <property type="entry name" value="LysR_subst-bd"/>
</dbReference>
<dbReference type="Pfam" id="PF03466">
    <property type="entry name" value="LysR_substrate"/>
    <property type="match status" value="1"/>
</dbReference>
<evidence type="ECO:0000256" key="4">
    <source>
        <dbReference type="ARBA" id="ARBA00023163"/>
    </source>
</evidence>
<dbReference type="InterPro" id="IPR036388">
    <property type="entry name" value="WH-like_DNA-bd_sf"/>
</dbReference>
<accession>A0A7W4K9Y1</accession>
<evidence type="ECO:0000256" key="2">
    <source>
        <dbReference type="ARBA" id="ARBA00023015"/>
    </source>
</evidence>
<reference evidence="6 7" key="1">
    <citation type="submission" date="2020-04" db="EMBL/GenBank/DDBJ databases">
        <title>Description of novel Gluconacetobacter.</title>
        <authorList>
            <person name="Sombolestani A."/>
        </authorList>
    </citation>
    <scope>NUCLEOTIDE SEQUENCE [LARGE SCALE GENOMIC DNA]</scope>
    <source>
        <strain evidence="6 7">LMG 27802</strain>
    </source>
</reference>
<comment type="caution">
    <text evidence="6">The sequence shown here is derived from an EMBL/GenBank/DDBJ whole genome shotgun (WGS) entry which is preliminary data.</text>
</comment>
<dbReference type="PANTHER" id="PTHR30126:SF77">
    <property type="entry name" value="TRANSCRIPTIONAL REGULATORY PROTEIN"/>
    <property type="match status" value="1"/>
</dbReference>
<dbReference type="GO" id="GO:0003700">
    <property type="term" value="F:DNA-binding transcription factor activity"/>
    <property type="evidence" value="ECO:0007669"/>
    <property type="project" value="InterPro"/>
</dbReference>
<dbReference type="CDD" id="cd05466">
    <property type="entry name" value="PBP2_LTTR_substrate"/>
    <property type="match status" value="1"/>
</dbReference>
<evidence type="ECO:0000259" key="5">
    <source>
        <dbReference type="PROSITE" id="PS50931"/>
    </source>
</evidence>
<keyword evidence="2" id="KW-0805">Transcription regulation</keyword>
<dbReference type="Gene3D" id="1.10.10.10">
    <property type="entry name" value="Winged helix-like DNA-binding domain superfamily/Winged helix DNA-binding domain"/>
    <property type="match status" value="1"/>
</dbReference>
<keyword evidence="7" id="KW-1185">Reference proteome</keyword>
<keyword evidence="4" id="KW-0804">Transcription</keyword>
<dbReference type="Proteomes" id="UP000578030">
    <property type="component" value="Unassembled WGS sequence"/>
</dbReference>
<dbReference type="SUPFAM" id="SSF53850">
    <property type="entry name" value="Periplasmic binding protein-like II"/>
    <property type="match status" value="1"/>
</dbReference>
<evidence type="ECO:0000256" key="3">
    <source>
        <dbReference type="ARBA" id="ARBA00023125"/>
    </source>
</evidence>
<feature type="domain" description="HTH lysR-type" evidence="5">
    <location>
        <begin position="1"/>
        <end position="58"/>
    </location>
</feature>
<sequence length="306" mass="33168">MNMKFLEAFLAVSRFRSFRQAAEVCHISQAAISSRIAALEADLGCTLINRQGREFALTSAGRCLIPHAEALLQAREVMKQEVRAAGNGVRTVHIGAVGSLAGSILPRVSRQVASLASGLRLSVHTAESGEVVRMLRERRIDIAMARAGLSTRGFSAEPLCSFPMYWIGSAALAADGPSLFSKRKLACKPIVSYSPTSPGHQSILHYFGRERAADLRLNHADSLAMLVHLLRNGLGIAPIPAVAVLDELASSQLRILPTEEAFPTVHYELYVGDTRTSEDVMTLAALVRREVEAFCNELPDEHAVLS</sequence>
<dbReference type="Pfam" id="PF00126">
    <property type="entry name" value="HTH_1"/>
    <property type="match status" value="1"/>
</dbReference>
<protein>
    <submittedName>
        <fullName evidence="6">LysR family transcriptional regulator</fullName>
    </submittedName>
</protein>
<dbReference type="SUPFAM" id="SSF46785">
    <property type="entry name" value="Winged helix' DNA-binding domain"/>
    <property type="match status" value="1"/>
</dbReference>
<dbReference type="RefSeq" id="WP_182961018.1">
    <property type="nucleotide sequence ID" value="NZ_JABEQM010000017.1"/>
</dbReference>
<name>A0A7W4K9Y1_9PROT</name>
<evidence type="ECO:0000313" key="6">
    <source>
        <dbReference type="EMBL" id="MBB2203058.1"/>
    </source>
</evidence>
<dbReference type="InterPro" id="IPR036390">
    <property type="entry name" value="WH_DNA-bd_sf"/>
</dbReference>
<evidence type="ECO:0000256" key="1">
    <source>
        <dbReference type="ARBA" id="ARBA00009437"/>
    </source>
</evidence>
<dbReference type="InterPro" id="IPR000847">
    <property type="entry name" value="LysR_HTH_N"/>
</dbReference>
<evidence type="ECO:0000313" key="7">
    <source>
        <dbReference type="Proteomes" id="UP000578030"/>
    </source>
</evidence>
<dbReference type="PRINTS" id="PR00039">
    <property type="entry name" value="HTHLYSR"/>
</dbReference>
<proteinExistence type="inferred from homology"/>
<keyword evidence="3" id="KW-0238">DNA-binding</keyword>
<dbReference type="PANTHER" id="PTHR30126">
    <property type="entry name" value="HTH-TYPE TRANSCRIPTIONAL REGULATOR"/>
    <property type="match status" value="1"/>
</dbReference>
<dbReference type="PROSITE" id="PS50931">
    <property type="entry name" value="HTH_LYSR"/>
    <property type="match status" value="1"/>
</dbReference>
<gene>
    <name evidence="6" type="ORF">HLH28_16015</name>
</gene>
<dbReference type="EMBL" id="JABEQM010000017">
    <property type="protein sequence ID" value="MBB2203058.1"/>
    <property type="molecule type" value="Genomic_DNA"/>
</dbReference>